<dbReference type="EMBL" id="VSSQ01014203">
    <property type="protein sequence ID" value="MPM53162.1"/>
    <property type="molecule type" value="Genomic_DNA"/>
</dbReference>
<reference evidence="2" key="1">
    <citation type="submission" date="2019-08" db="EMBL/GenBank/DDBJ databases">
        <authorList>
            <person name="Kucharzyk K."/>
            <person name="Murdoch R.W."/>
            <person name="Higgins S."/>
            <person name="Loffler F."/>
        </authorList>
    </citation>
    <scope>NUCLEOTIDE SEQUENCE</scope>
</reference>
<feature type="region of interest" description="Disordered" evidence="1">
    <location>
        <begin position="71"/>
        <end position="95"/>
    </location>
</feature>
<feature type="compositionally biased region" description="Basic and acidic residues" evidence="1">
    <location>
        <begin position="77"/>
        <end position="86"/>
    </location>
</feature>
<name>A0A645AIV4_9ZZZZ</name>
<protein>
    <submittedName>
        <fullName evidence="2">Uncharacterized protein</fullName>
    </submittedName>
</protein>
<evidence type="ECO:0000313" key="2">
    <source>
        <dbReference type="EMBL" id="MPM53162.1"/>
    </source>
</evidence>
<sequence length="112" mass="12199">MHRRGIAVDVGGHLGSGAEVVERRVLTQVLVVDPARIGDRRQRHHGIQQIGRQQHQFATDRMPHADQAAGREPLLGHLDRSPDVLTRRGPGAGTVTTPVLHVDHIEPTAGQV</sequence>
<gene>
    <name evidence="2" type="ORF">SDC9_99927</name>
</gene>
<organism evidence="2">
    <name type="scientific">bioreactor metagenome</name>
    <dbReference type="NCBI Taxonomy" id="1076179"/>
    <lineage>
        <taxon>unclassified sequences</taxon>
        <taxon>metagenomes</taxon>
        <taxon>ecological metagenomes</taxon>
    </lineage>
</organism>
<comment type="caution">
    <text evidence="2">The sequence shown here is derived from an EMBL/GenBank/DDBJ whole genome shotgun (WGS) entry which is preliminary data.</text>
</comment>
<proteinExistence type="predicted"/>
<evidence type="ECO:0000256" key="1">
    <source>
        <dbReference type="SAM" id="MobiDB-lite"/>
    </source>
</evidence>
<dbReference type="AlphaFoldDB" id="A0A645AIV4"/>
<accession>A0A645AIV4</accession>